<dbReference type="Pfam" id="PF07261">
    <property type="entry name" value="DnaB_2"/>
    <property type="match status" value="1"/>
</dbReference>
<evidence type="ECO:0000259" key="1">
    <source>
        <dbReference type="Pfam" id="PF07261"/>
    </source>
</evidence>
<accession>A0A3B0VPX4</accession>
<proteinExistence type="predicted"/>
<dbReference type="InterPro" id="IPR034829">
    <property type="entry name" value="DnaD-like_sf"/>
</dbReference>
<dbReference type="EMBL" id="UOEU01000929">
    <property type="protein sequence ID" value="VAW42500.1"/>
    <property type="molecule type" value="Genomic_DNA"/>
</dbReference>
<dbReference type="NCBIfam" id="TIGR01446">
    <property type="entry name" value="DnaD_dom"/>
    <property type="match status" value="1"/>
</dbReference>
<protein>
    <recommendedName>
        <fullName evidence="1">DnaB/C C-terminal domain-containing protein</fullName>
    </recommendedName>
</protein>
<sequence>MKGFLGFPDGKLRTTIVPNLFFSDLLPHIDNIAELKVTLYAFWAVGQKDGKVRYLRLTDFLNDTQFIKGLGPTTAIATEALIDGIERAVARGTFLHVNIESADGKIDLYFFNTQKGRAAFEGITKGEWRPNPDEDEPITLLVERPNIFILYEQNIGPLTPMVADDLRDAEQTYPLRWIEEAIETAVANNVRKWRYIVAILERWRQEGKQDGIGRRDTQKELRQSVPDKYRDIIKR</sequence>
<organism evidence="2">
    <name type="scientific">hydrothermal vent metagenome</name>
    <dbReference type="NCBI Taxonomy" id="652676"/>
    <lineage>
        <taxon>unclassified sequences</taxon>
        <taxon>metagenomes</taxon>
        <taxon>ecological metagenomes</taxon>
    </lineage>
</organism>
<gene>
    <name evidence="2" type="ORF">MNBD_CHLOROFLEXI01-4072</name>
</gene>
<dbReference type="AlphaFoldDB" id="A0A3B0VPX4"/>
<name>A0A3B0VPX4_9ZZZZ</name>
<reference evidence="2" key="1">
    <citation type="submission" date="2018-06" db="EMBL/GenBank/DDBJ databases">
        <authorList>
            <person name="Zhirakovskaya E."/>
        </authorList>
    </citation>
    <scope>NUCLEOTIDE SEQUENCE</scope>
</reference>
<dbReference type="SUPFAM" id="SSF158499">
    <property type="entry name" value="DnaD domain-like"/>
    <property type="match status" value="1"/>
</dbReference>
<evidence type="ECO:0000313" key="2">
    <source>
        <dbReference type="EMBL" id="VAW42500.1"/>
    </source>
</evidence>
<dbReference type="Gene3D" id="1.10.10.630">
    <property type="entry name" value="DnaD domain-like"/>
    <property type="match status" value="1"/>
</dbReference>
<feature type="domain" description="DnaB/C C-terminal" evidence="1">
    <location>
        <begin position="150"/>
        <end position="207"/>
    </location>
</feature>
<dbReference type="InterPro" id="IPR006343">
    <property type="entry name" value="DnaB/C_C"/>
</dbReference>